<dbReference type="EMBL" id="CAJNNW010019424">
    <property type="protein sequence ID" value="CAE8664511.1"/>
    <property type="molecule type" value="Genomic_DNA"/>
</dbReference>
<evidence type="ECO:0000313" key="4">
    <source>
        <dbReference type="Proteomes" id="UP000626109"/>
    </source>
</evidence>
<feature type="transmembrane region" description="Helical" evidence="2">
    <location>
        <begin position="16"/>
        <end position="37"/>
    </location>
</feature>
<keyword evidence="2" id="KW-0812">Transmembrane</keyword>
<sequence length="151" mass="16594">ESPGLQLAIRRRRRRLLVAMTVVRSLNAAGIGLIVSASTNLLYELARTKQQERKKAQNLRDSDSQEAANSSEQADDETKGDEVALHRQVQQISTNIGTIATLVDFILAPIIGRFMDAFGRLPTMAFALGCTSFMRLGLAAAPSLRSYIAYR</sequence>
<feature type="non-terminal residue" evidence="3">
    <location>
        <position position="151"/>
    </location>
</feature>
<dbReference type="Proteomes" id="UP000626109">
    <property type="component" value="Unassembled WGS sequence"/>
</dbReference>
<feature type="region of interest" description="Disordered" evidence="1">
    <location>
        <begin position="52"/>
        <end position="82"/>
    </location>
</feature>
<reference evidence="3" key="1">
    <citation type="submission" date="2021-02" db="EMBL/GenBank/DDBJ databases">
        <authorList>
            <person name="Dougan E. K."/>
            <person name="Rhodes N."/>
            <person name="Thang M."/>
            <person name="Chan C."/>
        </authorList>
    </citation>
    <scope>NUCLEOTIDE SEQUENCE</scope>
</reference>
<dbReference type="SUPFAM" id="SSF103473">
    <property type="entry name" value="MFS general substrate transporter"/>
    <property type="match status" value="1"/>
</dbReference>
<feature type="compositionally biased region" description="Basic and acidic residues" evidence="1">
    <location>
        <begin position="52"/>
        <end position="63"/>
    </location>
</feature>
<feature type="non-terminal residue" evidence="3">
    <location>
        <position position="1"/>
    </location>
</feature>
<evidence type="ECO:0000313" key="3">
    <source>
        <dbReference type="EMBL" id="CAE8664511.1"/>
    </source>
</evidence>
<evidence type="ECO:0000256" key="1">
    <source>
        <dbReference type="SAM" id="MobiDB-lite"/>
    </source>
</evidence>
<dbReference type="AlphaFoldDB" id="A0A813J532"/>
<keyword evidence="2" id="KW-1133">Transmembrane helix</keyword>
<name>A0A813J532_POLGL</name>
<comment type="caution">
    <text evidence="3">The sequence shown here is derived from an EMBL/GenBank/DDBJ whole genome shotgun (WGS) entry which is preliminary data.</text>
</comment>
<keyword evidence="2" id="KW-0472">Membrane</keyword>
<evidence type="ECO:0000256" key="2">
    <source>
        <dbReference type="SAM" id="Phobius"/>
    </source>
</evidence>
<proteinExistence type="predicted"/>
<accession>A0A813J532</accession>
<gene>
    <name evidence="3" type="ORF">PGLA2088_LOCUS15621</name>
</gene>
<dbReference type="Gene3D" id="1.20.1250.20">
    <property type="entry name" value="MFS general substrate transporter like domains"/>
    <property type="match status" value="1"/>
</dbReference>
<organism evidence="3 4">
    <name type="scientific">Polarella glacialis</name>
    <name type="common">Dinoflagellate</name>
    <dbReference type="NCBI Taxonomy" id="89957"/>
    <lineage>
        <taxon>Eukaryota</taxon>
        <taxon>Sar</taxon>
        <taxon>Alveolata</taxon>
        <taxon>Dinophyceae</taxon>
        <taxon>Suessiales</taxon>
        <taxon>Suessiaceae</taxon>
        <taxon>Polarella</taxon>
    </lineage>
</organism>
<dbReference type="InterPro" id="IPR036259">
    <property type="entry name" value="MFS_trans_sf"/>
</dbReference>
<protein>
    <submittedName>
        <fullName evidence="3">Uncharacterized protein</fullName>
    </submittedName>
</protein>